<protein>
    <submittedName>
        <fullName evidence="1">Uncharacterized protein</fullName>
    </submittedName>
</protein>
<organism evidence="1 2">
    <name type="scientific">Neobacillus vireti LMG 21834</name>
    <dbReference type="NCBI Taxonomy" id="1131730"/>
    <lineage>
        <taxon>Bacteria</taxon>
        <taxon>Bacillati</taxon>
        <taxon>Bacillota</taxon>
        <taxon>Bacilli</taxon>
        <taxon>Bacillales</taxon>
        <taxon>Bacillaceae</taxon>
        <taxon>Neobacillus</taxon>
    </lineage>
</organism>
<evidence type="ECO:0000313" key="2">
    <source>
        <dbReference type="Proteomes" id="UP000018877"/>
    </source>
</evidence>
<dbReference type="AlphaFoldDB" id="A0AB94IGW4"/>
<reference evidence="1 2" key="1">
    <citation type="journal article" date="2014" name="Environ. Microbiol.">
        <title>The nitrate-ammonifying and nosZ-carrying bacterium Bacillus vireti is a potent source and sink for nitric and nitrous oxide under high nitrate conditions.</title>
        <authorList>
            <person name="Mania D."/>
            <person name="Heylen K."/>
            <person name="van Spanning R.J."/>
            <person name="Frostegard A."/>
        </authorList>
    </citation>
    <scope>NUCLEOTIDE SEQUENCE [LARGE SCALE GENOMIC DNA]</scope>
    <source>
        <strain evidence="1 2">LMG 21834</strain>
    </source>
</reference>
<keyword evidence="2" id="KW-1185">Reference proteome</keyword>
<name>A0AB94IGW4_9BACI</name>
<gene>
    <name evidence="1" type="ORF">BAVI_23088</name>
</gene>
<dbReference type="Proteomes" id="UP000018877">
    <property type="component" value="Unassembled WGS sequence"/>
</dbReference>
<dbReference type="EMBL" id="ALAN01000152">
    <property type="protein sequence ID" value="ETI66352.1"/>
    <property type="molecule type" value="Genomic_DNA"/>
</dbReference>
<feature type="non-terminal residue" evidence="1">
    <location>
        <position position="1"/>
    </location>
</feature>
<sequence length="67" mass="7402">IPSQFGEIKLKVGEIPSQFGEINPKFGEISIKTGGIKQISRNPNSNWRSLNNPQAFFLACSSLHCLN</sequence>
<comment type="caution">
    <text evidence="1">The sequence shown here is derived from an EMBL/GenBank/DDBJ whole genome shotgun (WGS) entry which is preliminary data.</text>
</comment>
<proteinExistence type="predicted"/>
<evidence type="ECO:0000313" key="1">
    <source>
        <dbReference type="EMBL" id="ETI66352.1"/>
    </source>
</evidence>
<accession>A0AB94IGW4</accession>
<dbReference type="RefSeq" id="WP_024030777.1">
    <property type="nucleotide sequence ID" value="NZ_ALAN01000152.1"/>
</dbReference>